<reference evidence="1 2" key="2">
    <citation type="submission" date="2023-06" db="EMBL/GenBank/DDBJ databases">
        <title>The Gram-positive Non-spore-bearing Anaerobic Bacilli of Human Feces.</title>
        <authorList>
            <person name="Eggerth A.H."/>
        </authorList>
    </citation>
    <scope>NUCLEOTIDE SEQUENCE [LARGE SCALE GENOMIC DNA]</scope>
    <source>
        <strain evidence="1 2">CBA3108</strain>
    </source>
</reference>
<keyword evidence="2" id="KW-1185">Reference proteome</keyword>
<dbReference type="Proteomes" id="UP001212097">
    <property type="component" value="Chromosome"/>
</dbReference>
<dbReference type="EMBL" id="CP115668">
    <property type="protein sequence ID" value="WCC80178.1"/>
    <property type="molecule type" value="Genomic_DNA"/>
</dbReference>
<protein>
    <submittedName>
        <fullName evidence="1">Uncharacterized protein</fullName>
    </submittedName>
</protein>
<organism evidence="1 2">
    <name type="scientific">Cutibacterium equinum</name>
    <dbReference type="NCBI Taxonomy" id="3016342"/>
    <lineage>
        <taxon>Bacteria</taxon>
        <taxon>Bacillati</taxon>
        <taxon>Actinomycetota</taxon>
        <taxon>Actinomycetes</taxon>
        <taxon>Propionibacteriales</taxon>
        <taxon>Propionibacteriaceae</taxon>
        <taxon>Cutibacterium</taxon>
    </lineage>
</organism>
<proteinExistence type="predicted"/>
<dbReference type="SUPFAM" id="SSF55154">
    <property type="entry name" value="CYTH-like phosphatases"/>
    <property type="match status" value="1"/>
</dbReference>
<sequence>MTAAWRSENTEALYFELAWTAARPVPTDLHTTVASVGARRTIECEVTLLDSPDHRLLRSGIVIAHRVVDGLGEWYMDAPEWSPWLPVDRSVALDAAGELPEDFACLARPFLRGATLSPVAALSWERLETILEAPDSTALALIRDDRIAVAQSGVTTSRVRELTINPYRGLTEGQRDWLTSRVLALGGVPVTRHPSVLRRLGPGAGALTDYPRPHLHEGAGAQAWVSAQLAGRLRDVVEADLASRCQGMDLGATETTRTEPRVLPESPDRTELVGMGYDPVTTPAPSIHDGVHGSIRPLQKAIGALSETLDAISGLLDPSWVERAQGLCGRLMELEPGRISIHSLPREYYQLLEEMTVAARSPRVTVDPDQPARSMMKRMLKESVAEAVAACDDLEDSQGWVAAEASARHGLAVAGLLDTGRADKVAKRLRPVVTELARIKGGVDEDVDVSEMSAEQAFEAGRQVERARAALSAARQSFRDDWPQHRRKILKALHD</sequence>
<evidence type="ECO:0000313" key="1">
    <source>
        <dbReference type="EMBL" id="WCC80178.1"/>
    </source>
</evidence>
<dbReference type="RefSeq" id="WP_271418360.1">
    <property type="nucleotide sequence ID" value="NZ_CP115668.1"/>
</dbReference>
<evidence type="ECO:0000313" key="2">
    <source>
        <dbReference type="Proteomes" id="UP001212097"/>
    </source>
</evidence>
<gene>
    <name evidence="1" type="ORF">O6R08_01055</name>
</gene>
<name>A0ABY7R0N3_9ACTN</name>
<reference evidence="1 2" key="1">
    <citation type="submission" date="2023-01" db="EMBL/GenBank/DDBJ databases">
        <authorList>
            <person name="Lee S.H."/>
            <person name="Jung H.S."/>
            <person name="Yun J.U."/>
        </authorList>
    </citation>
    <scope>NUCLEOTIDE SEQUENCE [LARGE SCALE GENOMIC DNA]</scope>
    <source>
        <strain evidence="1 2">CBA3108</strain>
    </source>
</reference>
<dbReference type="InterPro" id="IPR033469">
    <property type="entry name" value="CYTH-like_dom_sf"/>
</dbReference>
<accession>A0ABY7R0N3</accession>